<gene>
    <name evidence="7" type="ORF">AAF712_009801</name>
</gene>
<accession>A0ABR2ZNS1</accession>
<dbReference type="PANTHER" id="PTHR15598:SF5">
    <property type="entry name" value="ENHANCER OF MRNA-DECAPPING PROTEIN 4"/>
    <property type="match status" value="1"/>
</dbReference>
<feature type="region of interest" description="Disordered" evidence="6">
    <location>
        <begin position="283"/>
        <end position="331"/>
    </location>
</feature>
<proteinExistence type="inferred from homology"/>
<feature type="compositionally biased region" description="Basic and acidic residues" evidence="6">
    <location>
        <begin position="822"/>
        <end position="832"/>
    </location>
</feature>
<name>A0ABR2ZNS1_9AGAR</name>
<reference evidence="7 8" key="1">
    <citation type="submission" date="2024-05" db="EMBL/GenBank/DDBJ databases">
        <title>A draft genome resource for the thread blight pathogen Marasmius tenuissimus strain MS-2.</title>
        <authorList>
            <person name="Yulfo-Soto G.E."/>
            <person name="Baruah I.K."/>
            <person name="Amoako-Attah I."/>
            <person name="Bukari Y."/>
            <person name="Meinhardt L.W."/>
            <person name="Bailey B.A."/>
            <person name="Cohen S.P."/>
        </authorList>
    </citation>
    <scope>NUCLEOTIDE SEQUENCE [LARGE SCALE GENOMIC DNA]</scope>
    <source>
        <strain evidence="7 8">MS-2</strain>
    </source>
</reference>
<evidence type="ECO:0000256" key="4">
    <source>
        <dbReference type="ARBA" id="ARBA00022574"/>
    </source>
</evidence>
<evidence type="ECO:0000256" key="2">
    <source>
        <dbReference type="ARBA" id="ARBA00009639"/>
    </source>
</evidence>
<feature type="compositionally biased region" description="Low complexity" evidence="6">
    <location>
        <begin position="24"/>
        <end position="49"/>
    </location>
</feature>
<evidence type="ECO:0000313" key="8">
    <source>
        <dbReference type="Proteomes" id="UP001437256"/>
    </source>
</evidence>
<feature type="compositionally biased region" description="Polar residues" evidence="6">
    <location>
        <begin position="1"/>
        <end position="23"/>
    </location>
</feature>
<comment type="caution">
    <text evidence="7">The sequence shown here is derived from an EMBL/GenBank/DDBJ whole genome shotgun (WGS) entry which is preliminary data.</text>
</comment>
<organism evidence="7 8">
    <name type="scientific">Marasmius tenuissimus</name>
    <dbReference type="NCBI Taxonomy" id="585030"/>
    <lineage>
        <taxon>Eukaryota</taxon>
        <taxon>Fungi</taxon>
        <taxon>Dikarya</taxon>
        <taxon>Basidiomycota</taxon>
        <taxon>Agaricomycotina</taxon>
        <taxon>Agaricomycetes</taxon>
        <taxon>Agaricomycetidae</taxon>
        <taxon>Agaricales</taxon>
        <taxon>Marasmiineae</taxon>
        <taxon>Marasmiaceae</taxon>
        <taxon>Marasmius</taxon>
    </lineage>
</organism>
<protein>
    <submittedName>
        <fullName evidence="7">Uncharacterized protein</fullName>
    </submittedName>
</protein>
<feature type="region of interest" description="Disordered" evidence="6">
    <location>
        <begin position="1057"/>
        <end position="1126"/>
    </location>
</feature>
<keyword evidence="3" id="KW-0963">Cytoplasm</keyword>
<dbReference type="Proteomes" id="UP001437256">
    <property type="component" value="Unassembled WGS sequence"/>
</dbReference>
<keyword evidence="8" id="KW-1185">Reference proteome</keyword>
<comment type="subcellular location">
    <subcellularLocation>
        <location evidence="1">Cytoplasm</location>
        <location evidence="1">P-body</location>
    </subcellularLocation>
</comment>
<dbReference type="InterPro" id="IPR015943">
    <property type="entry name" value="WD40/YVTN_repeat-like_dom_sf"/>
</dbReference>
<evidence type="ECO:0000256" key="6">
    <source>
        <dbReference type="SAM" id="MobiDB-lite"/>
    </source>
</evidence>
<dbReference type="Gene3D" id="1.10.220.100">
    <property type="entry name" value="conserved c-terminal region of ge- 1"/>
    <property type="match status" value="1"/>
</dbReference>
<feature type="compositionally biased region" description="Low complexity" evidence="6">
    <location>
        <begin position="772"/>
        <end position="787"/>
    </location>
</feature>
<dbReference type="InterPro" id="IPR044938">
    <property type="entry name" value="EDC4_C_sf"/>
</dbReference>
<keyword evidence="5" id="KW-0677">Repeat</keyword>
<feature type="compositionally biased region" description="Low complexity" evidence="6">
    <location>
        <begin position="177"/>
        <end position="193"/>
    </location>
</feature>
<sequence>MSISDDPTPQSAPSNVSVSDSRQSALLSLLGGPSSAPNQSAVASQQAQQIPTPPGSSQRSGTSPSHSEAQGKILLEQLMAGNTPRSNYSDSQRGSSLPGSAPTPPYSNQHESEYRPYQQHDHLIDSSQAPQPSLQQQHTQSYQSPQTQPLHISQQQQQPPSPRKAMFDFVSPFDALSSSSSAKKKQAPSVSSANEDSSSWTAVSDPKRQSVDNLLESLTRTQLPPPAPHNTIHPSYDPYFGAGGEYTIVEQSRVPPPPLPPKPVGVPPETLPLVLRLPKLMLSNTQPASGPSINNNNNNNGRRDKESSPGPGTRGSLRAKGGRNNNKSPQAQSIVFDVSQALDEIQAPRDSVKSTAIALVRQDTVFLPGTTIGATTWVAYAMTKGRIRVISRSSGDRTLLQLPSVFPPSTSVTDMAVYGNRLAGVTSDGGFVVWELPDIITDDVPGQLLLCVGPAGNHEPLTLVKWHPKEPDTLAVASDSQIYVLDLQHSHVMRGRILIQSDLQEIGQVFSLSSPLVAFDFDVMHYTLASISMDSTLTIWNIHDQVPYSTHKVRGEDVPSSLTFVDGGIVVGRRNGTVYQLLSMTTKNVLSTVKFVNGSQDDPDMFGHSIYDARIQTLWVANSRRDSMIALKITLEPSVSNNGEEAIRGYFEQVVEFSGLKPTIHFVILTEYADPNGDESYAACVAAKVPPGELALVAFSVHSSGVDQILIRKEWYDSALNTAQAKFPPYTPLHHMVAQVAAAPPPPPPVVAEPPPPTTAVPVKNQRGHNVGSSQPLLGSGSGLQPPRLRTPPSEEIEADLARDEGRVETRGKGGKGGKVKFGGDERGDKNSGNKSGDAVLEQVITREIKKTEDSLHNRIGKMLGKEMEKQHQRMEEARAHEQAEDFARQEKILKLISNELTRNTTRVVEVAVKSEVQNSVLPSLENITRNEVKSALNDQLGTGLHHVINQSLPVEIEKLLTRADISAHFAHILSTHLTPLIDRHIKDAISKTLMPVYSQQATSMHQELLRELRNEIHSVKADLTGWQNDALRNQENSIRELERSVRSLTDQVRFLTMNHPPTSGPLHHLQQGPQPHGSPSGSSVSSSMNQPLHRQPNAASGPSSNIPVNHGNYQSPPQGPPPQQMMTQQWFNANIAAPQASHPATLPNPTQSERTPPIKAEQWDEIYLGVLHTQDSAKLRDLLAHTNPELIMPLNGQVLVSQAVILTLVHRLSAMVGEIPVGDESLKTSLWWLQRSVNLLRPEDKLILDFIPRVIPNVQMLLNTTKQRLTIPIPGLPSTLDMARTVSDIQETLRRKVAAPPS</sequence>
<feature type="compositionally biased region" description="Polar residues" evidence="6">
    <location>
        <begin position="55"/>
        <end position="68"/>
    </location>
</feature>
<dbReference type="InterPro" id="IPR045152">
    <property type="entry name" value="EDC4-like"/>
</dbReference>
<dbReference type="SUPFAM" id="SSF50978">
    <property type="entry name" value="WD40 repeat-like"/>
    <property type="match status" value="1"/>
</dbReference>
<dbReference type="EMBL" id="JBBXMP010000084">
    <property type="protein sequence ID" value="KAL0063306.1"/>
    <property type="molecule type" value="Genomic_DNA"/>
</dbReference>
<feature type="compositionally biased region" description="Polar residues" evidence="6">
    <location>
        <begin position="83"/>
        <end position="98"/>
    </location>
</feature>
<evidence type="ECO:0000256" key="1">
    <source>
        <dbReference type="ARBA" id="ARBA00004201"/>
    </source>
</evidence>
<evidence type="ECO:0000313" key="7">
    <source>
        <dbReference type="EMBL" id="KAL0063306.1"/>
    </source>
</evidence>
<feature type="region of interest" description="Disordered" evidence="6">
    <location>
        <begin position="1"/>
        <end position="208"/>
    </location>
</feature>
<dbReference type="InterPro" id="IPR036322">
    <property type="entry name" value="WD40_repeat_dom_sf"/>
</dbReference>
<feature type="region of interest" description="Disordered" evidence="6">
    <location>
        <begin position="743"/>
        <end position="839"/>
    </location>
</feature>
<dbReference type="Gene3D" id="2.130.10.10">
    <property type="entry name" value="YVTN repeat-like/Quinoprotein amine dehydrogenase"/>
    <property type="match status" value="1"/>
</dbReference>
<comment type="similarity">
    <text evidence="2">Belongs to the WD repeat EDC4 family.</text>
</comment>
<feature type="compositionally biased region" description="Low complexity" evidence="6">
    <location>
        <begin position="1065"/>
        <end position="1088"/>
    </location>
</feature>
<feature type="compositionally biased region" description="Pro residues" evidence="6">
    <location>
        <begin position="743"/>
        <end position="759"/>
    </location>
</feature>
<feature type="compositionally biased region" description="Low complexity" evidence="6">
    <location>
        <begin position="126"/>
        <end position="158"/>
    </location>
</feature>
<feature type="compositionally biased region" description="Polar residues" evidence="6">
    <location>
        <begin position="1089"/>
        <end position="1116"/>
    </location>
</feature>
<feature type="compositionally biased region" description="Basic and acidic residues" evidence="6">
    <location>
        <begin position="110"/>
        <end position="124"/>
    </location>
</feature>
<evidence type="ECO:0000256" key="3">
    <source>
        <dbReference type="ARBA" id="ARBA00022490"/>
    </source>
</evidence>
<feature type="compositionally biased region" description="Basic and acidic residues" evidence="6">
    <location>
        <begin position="800"/>
        <end position="812"/>
    </location>
</feature>
<keyword evidence="4" id="KW-0853">WD repeat</keyword>
<feature type="compositionally biased region" description="Polar residues" evidence="6">
    <location>
        <begin position="283"/>
        <end position="293"/>
    </location>
</feature>
<evidence type="ECO:0000256" key="5">
    <source>
        <dbReference type="ARBA" id="ARBA00022737"/>
    </source>
</evidence>
<dbReference type="PANTHER" id="PTHR15598">
    <property type="entry name" value="ENHANCER OF MRNA-DECAPPING PROTEIN 4"/>
    <property type="match status" value="1"/>
</dbReference>